<evidence type="ECO:0000313" key="1">
    <source>
        <dbReference type="EMBL" id="GKX31355.1"/>
    </source>
</evidence>
<organism evidence="1 2">
    <name type="scientific">Vallitalea longa</name>
    <dbReference type="NCBI Taxonomy" id="2936439"/>
    <lineage>
        <taxon>Bacteria</taxon>
        <taxon>Bacillati</taxon>
        <taxon>Bacillota</taxon>
        <taxon>Clostridia</taxon>
        <taxon>Lachnospirales</taxon>
        <taxon>Vallitaleaceae</taxon>
        <taxon>Vallitalea</taxon>
    </lineage>
</organism>
<dbReference type="RefSeq" id="WP_281818321.1">
    <property type="nucleotide sequence ID" value="NZ_BRLB01000016.1"/>
</dbReference>
<dbReference type="AlphaFoldDB" id="A0A9W5YF43"/>
<name>A0A9W5YF43_9FIRM</name>
<accession>A0A9W5YF43</accession>
<proteinExistence type="predicted"/>
<protein>
    <submittedName>
        <fullName evidence="1">Uncharacterized protein</fullName>
    </submittedName>
</protein>
<comment type="caution">
    <text evidence="1">The sequence shown here is derived from an EMBL/GenBank/DDBJ whole genome shotgun (WGS) entry which is preliminary data.</text>
</comment>
<dbReference type="Proteomes" id="UP001144256">
    <property type="component" value="Unassembled WGS sequence"/>
</dbReference>
<evidence type="ECO:0000313" key="2">
    <source>
        <dbReference type="Proteomes" id="UP001144256"/>
    </source>
</evidence>
<sequence length="87" mass="9903">MNDKQFIDAFTSAGGWFIAKYYEMIADFCGENKELVLLIFEDGTDKRITGTSTRVSSVKRIIEGGRQVDALVKIREFKENCTNTSRK</sequence>
<reference evidence="1" key="1">
    <citation type="submission" date="2022-06" db="EMBL/GenBank/DDBJ databases">
        <title>Vallitalea longa sp. nov., an anaerobic bacterium isolated from marine sediment.</title>
        <authorList>
            <person name="Hirano S."/>
            <person name="Terahara T."/>
            <person name="Mori K."/>
            <person name="Hamada M."/>
            <person name="Matsumoto R."/>
            <person name="Kobayashi T."/>
        </authorList>
    </citation>
    <scope>NUCLEOTIDE SEQUENCE</scope>
    <source>
        <strain evidence="1">SH18-1</strain>
    </source>
</reference>
<dbReference type="EMBL" id="BRLB01000016">
    <property type="protein sequence ID" value="GKX31355.1"/>
    <property type="molecule type" value="Genomic_DNA"/>
</dbReference>
<gene>
    <name evidence="1" type="ORF">SH1V18_38350</name>
</gene>
<keyword evidence="2" id="KW-1185">Reference proteome</keyword>